<dbReference type="Proteomes" id="UP000325395">
    <property type="component" value="Unassembled WGS sequence"/>
</dbReference>
<reference evidence="1 2" key="1">
    <citation type="submission" date="2019-04" db="EMBL/GenBank/DDBJ databases">
        <authorList>
            <consortium name="DOE Joint Genome Institute"/>
            <person name="Mondo S."/>
            <person name="Kjaerbolling I."/>
            <person name="Vesth T."/>
            <person name="Frisvad J.C."/>
            <person name="Nybo J.L."/>
            <person name="Theobald S."/>
            <person name="Kildgaard S."/>
            <person name="Isbrandt T."/>
            <person name="Kuo A."/>
            <person name="Sato A."/>
            <person name="Lyhne E.K."/>
            <person name="Kogle M.E."/>
            <person name="Wiebenga A."/>
            <person name="Kun R.S."/>
            <person name="Lubbers R.J."/>
            <person name="Makela M.R."/>
            <person name="Barry K."/>
            <person name="Chovatia M."/>
            <person name="Clum A."/>
            <person name="Daum C."/>
            <person name="Haridas S."/>
            <person name="He G."/>
            <person name="LaButti K."/>
            <person name="Lipzen A."/>
            <person name="Riley R."/>
            <person name="Salamov A."/>
            <person name="Simmons B.A."/>
            <person name="Magnuson J.K."/>
            <person name="Henrissat B."/>
            <person name="Mortensen U.H."/>
            <person name="Larsen T.O."/>
            <person name="Devries R.P."/>
            <person name="Grigoriev I.V."/>
            <person name="Machida M."/>
            <person name="Baker S.E."/>
            <person name="Andersen M.R."/>
            <person name="Cantor M.N."/>
            <person name="Hua S.X."/>
        </authorList>
    </citation>
    <scope>NUCLEOTIDE SEQUENCE [LARGE SCALE GENOMIC DNA]</scope>
    <source>
        <strain evidence="1 2">CBS 117616</strain>
    </source>
</reference>
<proteinExistence type="predicted"/>
<organism evidence="1 2">
    <name type="scientific">Aspergillus pseudocaelatus</name>
    <dbReference type="NCBI Taxonomy" id="1825620"/>
    <lineage>
        <taxon>Eukaryota</taxon>
        <taxon>Fungi</taxon>
        <taxon>Dikarya</taxon>
        <taxon>Ascomycota</taxon>
        <taxon>Pezizomycotina</taxon>
        <taxon>Eurotiomycetes</taxon>
        <taxon>Eurotiomycetidae</taxon>
        <taxon>Eurotiales</taxon>
        <taxon>Aspergillaceae</taxon>
        <taxon>Aspergillus</taxon>
        <taxon>Aspergillus subgen. Circumdati</taxon>
    </lineage>
</organism>
<evidence type="ECO:0000313" key="2">
    <source>
        <dbReference type="Proteomes" id="UP000325395"/>
    </source>
</evidence>
<gene>
    <name evidence="1" type="ORF">BDV36DRAFT_249925</name>
</gene>
<name>A0ABQ6WVH4_9EURO</name>
<protein>
    <submittedName>
        <fullName evidence="1">Uncharacterized protein</fullName>
    </submittedName>
</protein>
<dbReference type="EMBL" id="ML735710">
    <property type="protein sequence ID" value="KAE8420261.1"/>
    <property type="molecule type" value="Genomic_DNA"/>
</dbReference>
<evidence type="ECO:0000313" key="1">
    <source>
        <dbReference type="EMBL" id="KAE8420261.1"/>
    </source>
</evidence>
<sequence length="161" mass="17845">MRKLYSSDTMPVKGCTAPLLHLFRFSLTGLGKTMEAHLTPSFSSLMASMAGEQLSSSRCSHPWLASGHNICSRCQECPRYHLSSSKEDAPMVPPSIVSGRRSVFLMGQCLRDFQRTGYLVEEAMSWMAFTPTWSTSSTSAALKLTFPHPQLFPPDTAHRKA</sequence>
<accession>A0ABQ6WVH4</accession>
<keyword evidence="2" id="KW-1185">Reference proteome</keyword>